<dbReference type="EMBL" id="CADCTR010000313">
    <property type="protein sequence ID" value="CAA9232676.1"/>
    <property type="molecule type" value="Genomic_DNA"/>
</dbReference>
<dbReference type="AlphaFoldDB" id="A0A6J4HW31"/>
<protein>
    <recommendedName>
        <fullName evidence="1">Endonuclease/exonuclease/phosphatase domain-containing protein</fullName>
    </recommendedName>
</protein>
<dbReference type="PANTHER" id="PTHR12121">
    <property type="entry name" value="CARBON CATABOLITE REPRESSOR PROTEIN 4"/>
    <property type="match status" value="1"/>
</dbReference>
<evidence type="ECO:0000259" key="1">
    <source>
        <dbReference type="Pfam" id="PF03372"/>
    </source>
</evidence>
<organism evidence="2">
    <name type="scientific">uncultured Chloroflexia bacterium</name>
    <dbReference type="NCBI Taxonomy" id="1672391"/>
    <lineage>
        <taxon>Bacteria</taxon>
        <taxon>Bacillati</taxon>
        <taxon>Chloroflexota</taxon>
        <taxon>Chloroflexia</taxon>
        <taxon>environmental samples</taxon>
    </lineage>
</organism>
<dbReference type="CDD" id="cd09083">
    <property type="entry name" value="EEP-1"/>
    <property type="match status" value="1"/>
</dbReference>
<reference evidence="2" key="1">
    <citation type="submission" date="2020-02" db="EMBL/GenBank/DDBJ databases">
        <authorList>
            <person name="Meier V. D."/>
        </authorList>
    </citation>
    <scope>NUCLEOTIDE SEQUENCE</scope>
    <source>
        <strain evidence="2">AVDCRST_MAG93</strain>
    </source>
</reference>
<proteinExistence type="predicted"/>
<gene>
    <name evidence="2" type="ORF">AVDCRST_MAG93-954</name>
</gene>
<dbReference type="InterPro" id="IPR005135">
    <property type="entry name" value="Endo/exonuclease/phosphatase"/>
</dbReference>
<dbReference type="InterPro" id="IPR050410">
    <property type="entry name" value="CCR4/nocturin_mRNA_transcr"/>
</dbReference>
<dbReference type="Pfam" id="PF03372">
    <property type="entry name" value="Exo_endo_phos"/>
    <property type="match status" value="1"/>
</dbReference>
<dbReference type="Gene3D" id="3.60.10.10">
    <property type="entry name" value="Endonuclease/exonuclease/phosphatase"/>
    <property type="match status" value="1"/>
</dbReference>
<dbReference type="GO" id="GO:0000175">
    <property type="term" value="F:3'-5'-RNA exonuclease activity"/>
    <property type="evidence" value="ECO:0007669"/>
    <property type="project" value="TreeGrafter"/>
</dbReference>
<dbReference type="PANTHER" id="PTHR12121:SF36">
    <property type="entry name" value="ENDONUCLEASE_EXONUCLEASE_PHOSPHATASE DOMAIN-CONTAINING PROTEIN"/>
    <property type="match status" value="1"/>
</dbReference>
<dbReference type="InterPro" id="IPR036691">
    <property type="entry name" value="Endo/exonu/phosph_ase_sf"/>
</dbReference>
<sequence length="279" mass="31513">MTFLRVMSFNIFSPGPLEPGDELSPEELPNSWEDRAPLNVRTIKRYAPDLIGFQELDEEKLETYQRQLDGYRSVPGSADDLPTIFWREATVELITSGQFWLSSTPDQRVPDWGVPYPLTVDWGRFRVRETGVELLHLNTIYEDGPDGVVSRPESSRLLLRQIAALQQGAALPAIVTADFNCNPWSEPYRILIEGGCVDTYRAAGHGDSAASSTFHGFRGPAYFGLEWGDSVFWRVDWIMTRDGAQRFQTVSCTVVRDAEPPVYPSDHYPVVAELLLLDR</sequence>
<dbReference type="SUPFAM" id="SSF56219">
    <property type="entry name" value="DNase I-like"/>
    <property type="match status" value="1"/>
</dbReference>
<accession>A0A6J4HW31</accession>
<evidence type="ECO:0000313" key="2">
    <source>
        <dbReference type="EMBL" id="CAA9232676.1"/>
    </source>
</evidence>
<name>A0A6J4HW31_9CHLR</name>
<feature type="domain" description="Endonuclease/exonuclease/phosphatase" evidence="1">
    <location>
        <begin position="40"/>
        <end position="267"/>
    </location>
</feature>